<dbReference type="InterPro" id="IPR000160">
    <property type="entry name" value="GGDEF_dom"/>
</dbReference>
<sequence>MQPARPASLARTAAADPWVRAVVGVAVAAILWLLYGPGNITADVLVRAFAGVFLNVVGVVSAIRLARRPGLVPAVRRFWRSLTAMITLLLVGNVSRLLTTLWDPDVSAVAVGRFQTVCILTGVAILMVTALVHPHPKSTRQARLRYWLDASAVMTASAVVIWFMVDRTTGLGAGPVGPAAATVIAMAVAFTMTRLTISGLNPMNAVAAAPVFAAALLQCLSVAVVRATAGPAAQLSLQLATVALVSLGPRLQELMDRLRADRPLPARRAWSTLPYAMLGVVLLILPASLPEGLSGTAMVVFGGLFVITGIVVARQWVAFRENSALVQRLSRQEERVRLMLEYSTDITTLIDGNGAMSYLTPGSRALGYEPAELLGTRIVTMIHPEDLPGLLPDMQRLMVTPGANLTYQARYQHADGSWRWLEVTSRNLMHLPSVAAVVSNSRDVTESRELQDRLRHQATHDELTGLANRVLFGERLAETVGTGVALLHVDLDGFKPINDTYGHHAGDVVLTRVAERLRAVLPPDAMPARLGGDEFAVLLPGAGRPAAEQIAERFRAALAQPIELDGHSLRIAASVGVVAGAGVDPHALLREADAAMYRVKHAARENAA</sequence>
<evidence type="ECO:0000256" key="1">
    <source>
        <dbReference type="SAM" id="Phobius"/>
    </source>
</evidence>
<dbReference type="CDD" id="cd01949">
    <property type="entry name" value="GGDEF"/>
    <property type="match status" value="1"/>
</dbReference>
<gene>
    <name evidence="5" type="ORF">BJ971_003292</name>
</gene>
<name>A0A7W7HXT8_9ACTN</name>
<dbReference type="SMART" id="SM00267">
    <property type="entry name" value="GGDEF"/>
    <property type="match status" value="1"/>
</dbReference>
<feature type="transmembrane region" description="Helical" evidence="1">
    <location>
        <begin position="205"/>
        <end position="225"/>
    </location>
</feature>
<organism evidence="5 6">
    <name type="scientific">Actinoplanes digitatis</name>
    <dbReference type="NCBI Taxonomy" id="1868"/>
    <lineage>
        <taxon>Bacteria</taxon>
        <taxon>Bacillati</taxon>
        <taxon>Actinomycetota</taxon>
        <taxon>Actinomycetes</taxon>
        <taxon>Micromonosporales</taxon>
        <taxon>Micromonosporaceae</taxon>
        <taxon>Actinoplanes</taxon>
    </lineage>
</organism>
<evidence type="ECO:0000259" key="3">
    <source>
        <dbReference type="PROSITE" id="PS50113"/>
    </source>
</evidence>
<dbReference type="CDD" id="cd00130">
    <property type="entry name" value="PAS"/>
    <property type="match status" value="1"/>
</dbReference>
<feature type="domain" description="PAC" evidence="3">
    <location>
        <begin position="405"/>
        <end position="456"/>
    </location>
</feature>
<dbReference type="PANTHER" id="PTHR44757:SF2">
    <property type="entry name" value="BIOFILM ARCHITECTURE MAINTENANCE PROTEIN MBAA"/>
    <property type="match status" value="1"/>
</dbReference>
<dbReference type="PROSITE" id="PS50113">
    <property type="entry name" value="PAC"/>
    <property type="match status" value="1"/>
</dbReference>
<feature type="transmembrane region" description="Helical" evidence="1">
    <location>
        <begin position="295"/>
        <end position="313"/>
    </location>
</feature>
<dbReference type="Pfam" id="PF08447">
    <property type="entry name" value="PAS_3"/>
    <property type="match status" value="1"/>
</dbReference>
<feature type="transmembrane region" description="Helical" evidence="1">
    <location>
        <begin position="78"/>
        <end position="98"/>
    </location>
</feature>
<keyword evidence="1" id="KW-0472">Membrane</keyword>
<feature type="domain" description="GGDEF" evidence="4">
    <location>
        <begin position="482"/>
        <end position="608"/>
    </location>
</feature>
<feature type="transmembrane region" description="Helical" evidence="1">
    <location>
        <begin position="269"/>
        <end position="289"/>
    </location>
</feature>
<dbReference type="NCBIfam" id="TIGR00229">
    <property type="entry name" value="sensory_box"/>
    <property type="match status" value="1"/>
</dbReference>
<feature type="domain" description="PAS" evidence="2">
    <location>
        <begin position="363"/>
        <end position="401"/>
    </location>
</feature>
<dbReference type="PROSITE" id="PS50112">
    <property type="entry name" value="PAS"/>
    <property type="match status" value="1"/>
</dbReference>
<dbReference type="AlphaFoldDB" id="A0A7W7HXT8"/>
<dbReference type="SMART" id="SM00091">
    <property type="entry name" value="PAS"/>
    <property type="match status" value="1"/>
</dbReference>
<dbReference type="InterPro" id="IPR013655">
    <property type="entry name" value="PAS_fold_3"/>
</dbReference>
<dbReference type="SUPFAM" id="SSF55785">
    <property type="entry name" value="PYP-like sensor domain (PAS domain)"/>
    <property type="match status" value="1"/>
</dbReference>
<proteinExistence type="predicted"/>
<feature type="transmembrane region" description="Helical" evidence="1">
    <location>
        <begin position="110"/>
        <end position="132"/>
    </location>
</feature>
<dbReference type="Gene3D" id="3.30.450.20">
    <property type="entry name" value="PAS domain"/>
    <property type="match status" value="1"/>
</dbReference>
<keyword evidence="1" id="KW-1133">Transmembrane helix</keyword>
<dbReference type="Gene3D" id="3.30.70.270">
    <property type="match status" value="1"/>
</dbReference>
<keyword evidence="1" id="KW-0812">Transmembrane</keyword>
<dbReference type="PROSITE" id="PS50887">
    <property type="entry name" value="GGDEF"/>
    <property type="match status" value="1"/>
</dbReference>
<dbReference type="PANTHER" id="PTHR44757">
    <property type="entry name" value="DIGUANYLATE CYCLASE DGCP"/>
    <property type="match status" value="1"/>
</dbReference>
<protein>
    <submittedName>
        <fullName evidence="5">Diguanylate cyclase (GGDEF)-like protein/PAS domain S-box-containing protein</fullName>
    </submittedName>
</protein>
<feature type="transmembrane region" description="Helical" evidence="1">
    <location>
        <begin position="144"/>
        <end position="165"/>
    </location>
</feature>
<dbReference type="InterPro" id="IPR043128">
    <property type="entry name" value="Rev_trsase/Diguanyl_cyclase"/>
</dbReference>
<keyword evidence="6" id="KW-1185">Reference proteome</keyword>
<dbReference type="Pfam" id="PF00990">
    <property type="entry name" value="GGDEF"/>
    <property type="match status" value="1"/>
</dbReference>
<evidence type="ECO:0000259" key="2">
    <source>
        <dbReference type="PROSITE" id="PS50112"/>
    </source>
</evidence>
<feature type="transmembrane region" description="Helical" evidence="1">
    <location>
        <begin position="21"/>
        <end position="38"/>
    </location>
</feature>
<feature type="transmembrane region" description="Helical" evidence="1">
    <location>
        <begin position="171"/>
        <end position="193"/>
    </location>
</feature>
<dbReference type="InterPro" id="IPR000014">
    <property type="entry name" value="PAS"/>
</dbReference>
<dbReference type="RefSeq" id="WP_184994043.1">
    <property type="nucleotide sequence ID" value="NZ_BOMK01000006.1"/>
</dbReference>
<evidence type="ECO:0000259" key="4">
    <source>
        <dbReference type="PROSITE" id="PS50887"/>
    </source>
</evidence>
<feature type="transmembrane region" description="Helical" evidence="1">
    <location>
        <begin position="44"/>
        <end position="66"/>
    </location>
</feature>
<dbReference type="EMBL" id="JACHNH010000001">
    <property type="protein sequence ID" value="MBB4762736.1"/>
    <property type="molecule type" value="Genomic_DNA"/>
</dbReference>
<dbReference type="NCBIfam" id="TIGR00254">
    <property type="entry name" value="GGDEF"/>
    <property type="match status" value="1"/>
</dbReference>
<comment type="caution">
    <text evidence="5">The sequence shown here is derived from an EMBL/GenBank/DDBJ whole genome shotgun (WGS) entry which is preliminary data.</text>
</comment>
<dbReference type="InterPro" id="IPR052155">
    <property type="entry name" value="Biofilm_reg_signaling"/>
</dbReference>
<dbReference type="Proteomes" id="UP000578112">
    <property type="component" value="Unassembled WGS sequence"/>
</dbReference>
<accession>A0A7W7HXT8</accession>
<evidence type="ECO:0000313" key="6">
    <source>
        <dbReference type="Proteomes" id="UP000578112"/>
    </source>
</evidence>
<evidence type="ECO:0000313" key="5">
    <source>
        <dbReference type="EMBL" id="MBB4762736.1"/>
    </source>
</evidence>
<dbReference type="SUPFAM" id="SSF55073">
    <property type="entry name" value="Nucleotide cyclase"/>
    <property type="match status" value="1"/>
</dbReference>
<reference evidence="5 6" key="1">
    <citation type="submission" date="2020-08" db="EMBL/GenBank/DDBJ databases">
        <title>Sequencing the genomes of 1000 actinobacteria strains.</title>
        <authorList>
            <person name="Klenk H.-P."/>
        </authorList>
    </citation>
    <scope>NUCLEOTIDE SEQUENCE [LARGE SCALE GENOMIC DNA]</scope>
    <source>
        <strain evidence="5 6">DSM 43149</strain>
    </source>
</reference>
<dbReference type="InterPro" id="IPR035965">
    <property type="entry name" value="PAS-like_dom_sf"/>
</dbReference>
<dbReference type="InterPro" id="IPR029787">
    <property type="entry name" value="Nucleotide_cyclase"/>
</dbReference>
<dbReference type="InterPro" id="IPR000700">
    <property type="entry name" value="PAS-assoc_C"/>
</dbReference>